<dbReference type="InterPro" id="IPR020472">
    <property type="entry name" value="WD40_PAC1"/>
</dbReference>
<dbReference type="InterPro" id="IPR006595">
    <property type="entry name" value="CTLH_C"/>
</dbReference>
<comment type="subcellular location">
    <subcellularLocation>
        <location evidence="1">Nucleus speckle</location>
    </subcellularLocation>
</comment>
<accession>A0ABR3ANX9</accession>
<name>A0ABR3ANX9_PHYBL</name>
<dbReference type="CDD" id="cd00200">
    <property type="entry name" value="WD40"/>
    <property type="match status" value="1"/>
</dbReference>
<dbReference type="PROSITE" id="PS50897">
    <property type="entry name" value="CTLH"/>
    <property type="match status" value="1"/>
</dbReference>
<evidence type="ECO:0000256" key="5">
    <source>
        <dbReference type="ARBA" id="ARBA00023187"/>
    </source>
</evidence>
<feature type="repeat" description="WD" evidence="9">
    <location>
        <begin position="359"/>
        <end position="400"/>
    </location>
</feature>
<evidence type="ECO:0000256" key="9">
    <source>
        <dbReference type="PROSITE-ProRule" id="PRU00221"/>
    </source>
</evidence>
<gene>
    <name evidence="11" type="ORF">J3Q64DRAFT_1874126</name>
</gene>
<keyword evidence="12" id="KW-1185">Reference proteome</keyword>
<keyword evidence="5" id="KW-0508">mRNA splicing</keyword>
<feature type="domain" description="CTLH" evidence="10">
    <location>
        <begin position="53"/>
        <end position="105"/>
    </location>
</feature>
<comment type="caution">
    <text evidence="11">The sequence shown here is derived from an EMBL/GenBank/DDBJ whole genome shotgun (WGS) entry which is preliminary data.</text>
</comment>
<dbReference type="InterPro" id="IPR001680">
    <property type="entry name" value="WD40_rpt"/>
</dbReference>
<dbReference type="InterPro" id="IPR054532">
    <property type="entry name" value="TPL_SMU1_LisH-like"/>
</dbReference>
<evidence type="ECO:0000259" key="10">
    <source>
        <dbReference type="PROSITE" id="PS50897"/>
    </source>
</evidence>
<keyword evidence="4" id="KW-0677">Repeat</keyword>
<evidence type="ECO:0000256" key="4">
    <source>
        <dbReference type="ARBA" id="ARBA00022737"/>
    </source>
</evidence>
<dbReference type="InterPro" id="IPR045184">
    <property type="entry name" value="SMU1"/>
</dbReference>
<evidence type="ECO:0000313" key="12">
    <source>
        <dbReference type="Proteomes" id="UP001448207"/>
    </source>
</evidence>
<organism evidence="11 12">
    <name type="scientific">Phycomyces blakesleeanus</name>
    <dbReference type="NCBI Taxonomy" id="4837"/>
    <lineage>
        <taxon>Eukaryota</taxon>
        <taxon>Fungi</taxon>
        <taxon>Fungi incertae sedis</taxon>
        <taxon>Mucoromycota</taxon>
        <taxon>Mucoromycotina</taxon>
        <taxon>Mucoromycetes</taxon>
        <taxon>Mucorales</taxon>
        <taxon>Phycomycetaceae</taxon>
        <taxon>Phycomyces</taxon>
    </lineage>
</organism>
<evidence type="ECO:0000256" key="3">
    <source>
        <dbReference type="ARBA" id="ARBA00022664"/>
    </source>
</evidence>
<evidence type="ECO:0000313" key="11">
    <source>
        <dbReference type="EMBL" id="KAL0077034.1"/>
    </source>
</evidence>
<dbReference type="InterPro" id="IPR015943">
    <property type="entry name" value="WD40/YVTN_repeat-like_dom_sf"/>
</dbReference>
<dbReference type="PROSITE" id="PS00678">
    <property type="entry name" value="WD_REPEATS_1"/>
    <property type="match status" value="1"/>
</dbReference>
<dbReference type="InterPro" id="IPR019775">
    <property type="entry name" value="WD40_repeat_CS"/>
</dbReference>
<dbReference type="PANTHER" id="PTHR22848">
    <property type="entry name" value="WD40 REPEAT PROTEIN"/>
    <property type="match status" value="1"/>
</dbReference>
<dbReference type="EMBL" id="JBCLYO010000029">
    <property type="protein sequence ID" value="KAL0077034.1"/>
    <property type="molecule type" value="Genomic_DNA"/>
</dbReference>
<keyword evidence="6" id="KW-0539">Nucleus</keyword>
<evidence type="ECO:0000256" key="8">
    <source>
        <dbReference type="ARBA" id="ARBA00026184"/>
    </source>
</evidence>
<reference evidence="11 12" key="1">
    <citation type="submission" date="2024-04" db="EMBL/GenBank/DDBJ databases">
        <title>Symmetric and asymmetric DNA N6-adenine methylation regulates different biological responses in Mucorales.</title>
        <authorList>
            <consortium name="Lawrence Berkeley National Laboratory"/>
            <person name="Lax C."/>
            <person name="Mondo S.J."/>
            <person name="Osorio-Concepcion M."/>
            <person name="Muszewska A."/>
            <person name="Corrochano-Luque M."/>
            <person name="Gutierrez G."/>
            <person name="Riley R."/>
            <person name="Lipzen A."/>
            <person name="Guo J."/>
            <person name="Hundley H."/>
            <person name="Amirebrahimi M."/>
            <person name="Ng V."/>
            <person name="Lorenzo-Gutierrez D."/>
            <person name="Binder U."/>
            <person name="Yang J."/>
            <person name="Song Y."/>
            <person name="Canovas D."/>
            <person name="Navarro E."/>
            <person name="Freitag M."/>
            <person name="Gabaldon T."/>
            <person name="Grigoriev I.V."/>
            <person name="Corrochano L.M."/>
            <person name="Nicolas F.E."/>
            <person name="Garre V."/>
        </authorList>
    </citation>
    <scope>NUCLEOTIDE SEQUENCE [LARGE SCALE GENOMIC DNA]</scope>
    <source>
        <strain evidence="11 12">L51</strain>
    </source>
</reference>
<keyword evidence="3" id="KW-0507">mRNA processing</keyword>
<feature type="repeat" description="WD" evidence="9">
    <location>
        <begin position="224"/>
        <end position="265"/>
    </location>
</feature>
<dbReference type="SMART" id="SM00320">
    <property type="entry name" value="WD40"/>
    <property type="match status" value="6"/>
</dbReference>
<evidence type="ECO:0000256" key="1">
    <source>
        <dbReference type="ARBA" id="ARBA00004324"/>
    </source>
</evidence>
<sequence length="526" mass="58534">MSIEIESEEKYLYINLTHKNNSVIRLILQFLKENKFDHALSTLEEETSITLNTMDSKDAFVQDIVQGRWDTVLKQVAKLKIAPRKLLDLYEQVVLELVEMREISAARTLLRQTEPMEILKNQHPERYLHLEHVMSRTIFDTKDAYPHGMTKEKRRQIIAQALTDEVTVVQPSRLLSLLDQCAKWQQHQGLLPPGTEFDAFKDSATIQTEQEDAFASKQYSKIKFPGTGTYAECTAFSPNGQYLVTGSVDGFIEIWNYLNGKLRKDLKYQAENSLMAMDESVICLNFSKDTELLASGSTDGKIAIWKVQSGYCQRRFSPAHSQGVTSVCFNKDGSQILSGSYDQTIKIHGTRSGKALKEFKGHTSFVNSVLYSTDNLHIFSGSSDGTVKVWNIDTETCLHTIECGSTNHPLLAVQSLVLLPNVTDQVLICNKSNTLSILCGDGTISKRFSHNIKSGSDFVAAAISPQGELVYGLGEDYELYCFNASTGILVGNLKIADTEAIGLAGHPFSNVLASNDDAGNIYLLKA</sequence>
<dbReference type="SMART" id="SM00667">
    <property type="entry name" value="LisH"/>
    <property type="match status" value="1"/>
</dbReference>
<dbReference type="PROSITE" id="PS50896">
    <property type="entry name" value="LISH"/>
    <property type="match status" value="1"/>
</dbReference>
<dbReference type="Gene3D" id="2.130.10.10">
    <property type="entry name" value="YVTN repeat-like/Quinoprotein amine dehydrogenase"/>
    <property type="match status" value="1"/>
</dbReference>
<dbReference type="PRINTS" id="PR00320">
    <property type="entry name" value="GPROTEINBRPT"/>
</dbReference>
<feature type="repeat" description="WD" evidence="9">
    <location>
        <begin position="317"/>
        <end position="358"/>
    </location>
</feature>
<dbReference type="SUPFAM" id="SSF50978">
    <property type="entry name" value="WD40 repeat-like"/>
    <property type="match status" value="1"/>
</dbReference>
<dbReference type="Pfam" id="PF17814">
    <property type="entry name" value="LisH_TPL"/>
    <property type="match status" value="1"/>
</dbReference>
<evidence type="ECO:0000256" key="6">
    <source>
        <dbReference type="ARBA" id="ARBA00023242"/>
    </source>
</evidence>
<evidence type="ECO:0000256" key="7">
    <source>
        <dbReference type="ARBA" id="ARBA00025801"/>
    </source>
</evidence>
<comment type="similarity">
    <text evidence="7">Belongs to the WD repeat SMU1 family.</text>
</comment>
<dbReference type="InterPro" id="IPR006594">
    <property type="entry name" value="LisH"/>
</dbReference>
<evidence type="ECO:0000256" key="2">
    <source>
        <dbReference type="ARBA" id="ARBA00022574"/>
    </source>
</evidence>
<proteinExistence type="inferred from homology"/>
<dbReference type="PROSITE" id="PS50294">
    <property type="entry name" value="WD_REPEATS_REGION"/>
    <property type="match status" value="4"/>
</dbReference>
<dbReference type="Proteomes" id="UP001448207">
    <property type="component" value="Unassembled WGS sequence"/>
</dbReference>
<dbReference type="InterPro" id="IPR036322">
    <property type="entry name" value="WD40_repeat_dom_sf"/>
</dbReference>
<keyword evidence="2 9" id="KW-0853">WD repeat</keyword>
<feature type="repeat" description="WD" evidence="9">
    <location>
        <begin position="274"/>
        <end position="315"/>
    </location>
</feature>
<dbReference type="Pfam" id="PF00400">
    <property type="entry name" value="WD40"/>
    <property type="match status" value="4"/>
</dbReference>
<dbReference type="PROSITE" id="PS50082">
    <property type="entry name" value="WD_REPEATS_2"/>
    <property type="match status" value="4"/>
</dbReference>
<protein>
    <recommendedName>
        <fullName evidence="8">WD40 repeat-containing protein SMU1</fullName>
    </recommendedName>
</protein>